<evidence type="ECO:0000256" key="1">
    <source>
        <dbReference type="ARBA" id="ARBA00004571"/>
    </source>
</evidence>
<keyword evidence="5 11" id="KW-0812">Transmembrane</keyword>
<dbReference type="InterPro" id="IPR036942">
    <property type="entry name" value="Beta-barrel_TonB_sf"/>
</dbReference>
<comment type="caution">
    <text evidence="15">The sequence shown here is derived from an EMBL/GenBank/DDBJ whole genome shotgun (WGS) entry which is preliminary data.</text>
</comment>
<dbReference type="GO" id="GO:0015344">
    <property type="term" value="F:siderophore uptake transmembrane transporter activity"/>
    <property type="evidence" value="ECO:0007669"/>
    <property type="project" value="TreeGrafter"/>
</dbReference>
<evidence type="ECO:0000313" key="15">
    <source>
        <dbReference type="EMBL" id="PSW14347.1"/>
    </source>
</evidence>
<dbReference type="Pfam" id="PF00593">
    <property type="entry name" value="TonB_dep_Rec_b-barrel"/>
    <property type="match status" value="1"/>
</dbReference>
<name>A0A2T3NH36_9GAMM</name>
<keyword evidence="10 11" id="KW-0998">Cell outer membrane</keyword>
<dbReference type="Pfam" id="PF07715">
    <property type="entry name" value="Plug"/>
    <property type="match status" value="1"/>
</dbReference>
<dbReference type="PANTHER" id="PTHR30069">
    <property type="entry name" value="TONB-DEPENDENT OUTER MEMBRANE RECEPTOR"/>
    <property type="match status" value="1"/>
</dbReference>
<dbReference type="InterPro" id="IPR037066">
    <property type="entry name" value="Plug_dom_sf"/>
</dbReference>
<evidence type="ECO:0000313" key="16">
    <source>
        <dbReference type="Proteomes" id="UP000241346"/>
    </source>
</evidence>
<comment type="similarity">
    <text evidence="2">Belongs to the TonB-dependent receptor family. Hemoglobin/haptoglobin binding protein subfamily.</text>
</comment>
<dbReference type="InterPro" id="IPR039426">
    <property type="entry name" value="TonB-dep_rcpt-like"/>
</dbReference>
<organism evidence="15 16">
    <name type="scientific">Photobacterium rosenbergii</name>
    <dbReference type="NCBI Taxonomy" id="294936"/>
    <lineage>
        <taxon>Bacteria</taxon>
        <taxon>Pseudomonadati</taxon>
        <taxon>Pseudomonadota</taxon>
        <taxon>Gammaproteobacteria</taxon>
        <taxon>Vibrionales</taxon>
        <taxon>Vibrionaceae</taxon>
        <taxon>Photobacterium</taxon>
    </lineage>
</organism>
<evidence type="ECO:0000256" key="2">
    <source>
        <dbReference type="ARBA" id="ARBA00008143"/>
    </source>
</evidence>
<dbReference type="AlphaFoldDB" id="A0A2T3NH36"/>
<reference evidence="15 16" key="1">
    <citation type="submission" date="2018-03" db="EMBL/GenBank/DDBJ databases">
        <title>Whole genome sequencing of Histamine producing bacteria.</title>
        <authorList>
            <person name="Butler K."/>
        </authorList>
    </citation>
    <scope>NUCLEOTIDE SEQUENCE [LARGE SCALE GENOMIC DNA]</scope>
    <source>
        <strain evidence="15 16">DSM 19138</strain>
    </source>
</reference>
<sequence length="702" mass="79628">MPLTLTYSGFLLPYRKKLLLPVLSCLWVTKGYASDLEQLMAMSLEELSLVDIQVTSAAKKPQSLKDIPTAVYVISNEQIRRSGVRSIAEALALAPGVQVTRISEYNWQVSLRGLNDVSFNKLLVMIDGRSVYSPLMSGTFWHTIDTLLEDIDRIEIIRGTAGTMWGANAANGVINIITKDSENTQGHFGQIAGGEYGYRELNYRYGTRFNENFTARGFVKGVKGKYYIDNDDTWRNIRGGLRTDYKGDNQHFTFQVGGYQTKSEHQWLYADLSSHLNSYYYQTDLNAYSEGAYISTRWKQRQDTHYYEVNLWADTNATDEPSAAGKFHTVDIDLLSHHQLSPSQQLTVGGGARVIHRRTEPYPDSHYNRVEPWGRYSLDPVGTDTIINTYAQLESELSNSVTSTIGIKVEHFSLNNSTELQPQARLLYQPNREQQFWLGAARAVVAPSFLSTKTDSYFLASVCVSEDCQDHHPGIIYTAANKDLKTESVLTLDMGHRYFASNALTIDSTLFYSQYKNLLMESDSQWRCVYGLCKDGKQLPDNMFVMVQTSSDNLAVDNYGFETAIEWRPLPELSLFTSYSFMQTSASCTGHVNCEPDAVSGSKLRYNNQPSHLLSVQSLWQINPNWQLDLWFKHKSAISSSHQYFDAPSVSTLDARIAWQKQPDWPRIELIIDALGKAPYQDMPFMHKIDQNIFLMASWGIH</sequence>
<proteinExistence type="inferred from homology"/>
<keyword evidence="6" id="KW-0732">Signal</keyword>
<dbReference type="SUPFAM" id="SSF56935">
    <property type="entry name" value="Porins"/>
    <property type="match status" value="1"/>
</dbReference>
<accession>A0A2T3NH36</accession>
<keyword evidence="4 11" id="KW-1134">Transmembrane beta strand</keyword>
<feature type="domain" description="TonB-dependent receptor plug" evidence="14">
    <location>
        <begin position="64"/>
        <end position="173"/>
    </location>
</feature>
<dbReference type="EMBL" id="PYMB01000002">
    <property type="protein sequence ID" value="PSW14347.1"/>
    <property type="molecule type" value="Genomic_DNA"/>
</dbReference>
<keyword evidence="8 11" id="KW-0472">Membrane</keyword>
<gene>
    <name evidence="15" type="ORF">C9J01_07880</name>
</gene>
<dbReference type="Gene3D" id="2.170.130.10">
    <property type="entry name" value="TonB-dependent receptor, plug domain"/>
    <property type="match status" value="1"/>
</dbReference>
<keyword evidence="9 15" id="KW-0675">Receptor</keyword>
<evidence type="ECO:0000256" key="7">
    <source>
        <dbReference type="ARBA" id="ARBA00023077"/>
    </source>
</evidence>
<evidence type="ECO:0000256" key="3">
    <source>
        <dbReference type="ARBA" id="ARBA00022448"/>
    </source>
</evidence>
<feature type="domain" description="TonB-dependent receptor-like beta-barrel" evidence="13">
    <location>
        <begin position="201"/>
        <end position="665"/>
    </location>
</feature>
<dbReference type="InterPro" id="IPR012910">
    <property type="entry name" value="Plug_dom"/>
</dbReference>
<dbReference type="InterPro" id="IPR000531">
    <property type="entry name" value="Beta-barrel_TonB"/>
</dbReference>
<protein>
    <submittedName>
        <fullName evidence="15">TonB-dependent receptor</fullName>
    </submittedName>
</protein>
<evidence type="ECO:0000256" key="10">
    <source>
        <dbReference type="ARBA" id="ARBA00023237"/>
    </source>
</evidence>
<evidence type="ECO:0000259" key="13">
    <source>
        <dbReference type="Pfam" id="PF00593"/>
    </source>
</evidence>
<keyword evidence="3 11" id="KW-0813">Transport</keyword>
<dbReference type="Gene3D" id="2.40.170.20">
    <property type="entry name" value="TonB-dependent receptor, beta-barrel domain"/>
    <property type="match status" value="1"/>
</dbReference>
<dbReference type="GO" id="GO:0044718">
    <property type="term" value="P:siderophore transmembrane transport"/>
    <property type="evidence" value="ECO:0007669"/>
    <property type="project" value="TreeGrafter"/>
</dbReference>
<evidence type="ECO:0000259" key="14">
    <source>
        <dbReference type="Pfam" id="PF07715"/>
    </source>
</evidence>
<evidence type="ECO:0000256" key="9">
    <source>
        <dbReference type="ARBA" id="ARBA00023170"/>
    </source>
</evidence>
<dbReference type="PROSITE" id="PS52016">
    <property type="entry name" value="TONB_DEPENDENT_REC_3"/>
    <property type="match status" value="1"/>
</dbReference>
<dbReference type="Proteomes" id="UP000241346">
    <property type="component" value="Unassembled WGS sequence"/>
</dbReference>
<evidence type="ECO:0000256" key="6">
    <source>
        <dbReference type="ARBA" id="ARBA00022729"/>
    </source>
</evidence>
<dbReference type="GO" id="GO:0009279">
    <property type="term" value="C:cell outer membrane"/>
    <property type="evidence" value="ECO:0007669"/>
    <property type="project" value="UniProtKB-SubCell"/>
</dbReference>
<evidence type="ECO:0000256" key="5">
    <source>
        <dbReference type="ARBA" id="ARBA00022692"/>
    </source>
</evidence>
<evidence type="ECO:0000256" key="11">
    <source>
        <dbReference type="PROSITE-ProRule" id="PRU01360"/>
    </source>
</evidence>
<evidence type="ECO:0000256" key="12">
    <source>
        <dbReference type="RuleBase" id="RU003357"/>
    </source>
</evidence>
<dbReference type="PANTHER" id="PTHR30069:SF29">
    <property type="entry name" value="HEMOGLOBIN AND HEMOGLOBIN-HAPTOGLOBIN-BINDING PROTEIN 1-RELATED"/>
    <property type="match status" value="1"/>
</dbReference>
<evidence type="ECO:0000256" key="8">
    <source>
        <dbReference type="ARBA" id="ARBA00023136"/>
    </source>
</evidence>
<evidence type="ECO:0000256" key="4">
    <source>
        <dbReference type="ARBA" id="ARBA00022452"/>
    </source>
</evidence>
<comment type="subcellular location">
    <subcellularLocation>
        <location evidence="1 11">Cell outer membrane</location>
        <topology evidence="1 11">Multi-pass membrane protein</topology>
    </subcellularLocation>
</comment>
<keyword evidence="7 12" id="KW-0798">TonB box</keyword>